<sequence>NEIENNIYNEIRDMENANYNEIGDVNYNELEGSNYNNIEDIDYNDIEDIDYNDIKNTNYNNIEDTDYSDIEDTSNNKINKIYSITENLRVKEIQHTIFPMKYPPTSSEGIAICYNIENWELYEAAFEN</sequence>
<proteinExistence type="predicted"/>
<evidence type="ECO:0000313" key="1">
    <source>
        <dbReference type="EMBL" id="CAG8757834.1"/>
    </source>
</evidence>
<dbReference type="EMBL" id="CAJVPU010049666">
    <property type="protein sequence ID" value="CAG8757834.1"/>
    <property type="molecule type" value="Genomic_DNA"/>
</dbReference>
<keyword evidence="2" id="KW-1185">Reference proteome</keyword>
<dbReference type="Proteomes" id="UP000789702">
    <property type="component" value="Unassembled WGS sequence"/>
</dbReference>
<organism evidence="1 2">
    <name type="scientific">Dentiscutata heterogama</name>
    <dbReference type="NCBI Taxonomy" id="1316150"/>
    <lineage>
        <taxon>Eukaryota</taxon>
        <taxon>Fungi</taxon>
        <taxon>Fungi incertae sedis</taxon>
        <taxon>Mucoromycota</taxon>
        <taxon>Glomeromycotina</taxon>
        <taxon>Glomeromycetes</taxon>
        <taxon>Diversisporales</taxon>
        <taxon>Gigasporaceae</taxon>
        <taxon>Dentiscutata</taxon>
    </lineage>
</organism>
<name>A0ACA9QS30_9GLOM</name>
<comment type="caution">
    <text evidence="1">The sequence shown here is derived from an EMBL/GenBank/DDBJ whole genome shotgun (WGS) entry which is preliminary data.</text>
</comment>
<feature type="non-terminal residue" evidence="1">
    <location>
        <position position="128"/>
    </location>
</feature>
<reference evidence="1" key="1">
    <citation type="submission" date="2021-06" db="EMBL/GenBank/DDBJ databases">
        <authorList>
            <person name="Kallberg Y."/>
            <person name="Tangrot J."/>
            <person name="Rosling A."/>
        </authorList>
    </citation>
    <scope>NUCLEOTIDE SEQUENCE</scope>
    <source>
        <strain evidence="1">IL203A</strain>
    </source>
</reference>
<evidence type="ECO:0000313" key="2">
    <source>
        <dbReference type="Proteomes" id="UP000789702"/>
    </source>
</evidence>
<accession>A0ACA9QS30</accession>
<gene>
    <name evidence="1" type="ORF">DHETER_LOCUS15066</name>
</gene>
<feature type="non-terminal residue" evidence="1">
    <location>
        <position position="1"/>
    </location>
</feature>
<protein>
    <submittedName>
        <fullName evidence="1">3532_t:CDS:1</fullName>
    </submittedName>
</protein>